<feature type="compositionally biased region" description="Basic and acidic residues" evidence="5">
    <location>
        <begin position="496"/>
        <end position="509"/>
    </location>
</feature>
<keyword evidence="6" id="KW-0812">Transmembrane</keyword>
<dbReference type="InterPro" id="IPR035965">
    <property type="entry name" value="PAS-like_dom_sf"/>
</dbReference>
<dbReference type="Gene3D" id="1.10.287.950">
    <property type="entry name" value="Methyl-accepting chemotaxis protein"/>
    <property type="match status" value="1"/>
</dbReference>
<dbReference type="EMBL" id="JPEO01000007">
    <property type="protein sequence ID" value="KFZ37271.1"/>
    <property type="molecule type" value="Genomic_DNA"/>
</dbReference>
<feature type="transmembrane region" description="Helical" evidence="6">
    <location>
        <begin position="154"/>
        <end position="187"/>
    </location>
</feature>
<dbReference type="PANTHER" id="PTHR32089">
    <property type="entry name" value="METHYL-ACCEPTING CHEMOTAXIS PROTEIN MCPB"/>
    <property type="match status" value="1"/>
</dbReference>
<dbReference type="NCBIfam" id="TIGR00229">
    <property type="entry name" value="sensory_box"/>
    <property type="match status" value="1"/>
</dbReference>
<evidence type="ECO:0000313" key="10">
    <source>
        <dbReference type="Proteomes" id="UP000029264"/>
    </source>
</evidence>
<dbReference type="GO" id="GO:0006935">
    <property type="term" value="P:chemotaxis"/>
    <property type="evidence" value="ECO:0007669"/>
    <property type="project" value="InterPro"/>
</dbReference>
<proteinExistence type="inferred from homology"/>
<dbReference type="PANTHER" id="PTHR32089:SF112">
    <property type="entry name" value="LYSOZYME-LIKE PROTEIN-RELATED"/>
    <property type="match status" value="1"/>
</dbReference>
<dbReference type="InterPro" id="IPR004089">
    <property type="entry name" value="MCPsignal_dom"/>
</dbReference>
<dbReference type="InterPro" id="IPR013655">
    <property type="entry name" value="PAS_fold_3"/>
</dbReference>
<organism evidence="9 10">
    <name type="scientific">Shewanella mangrovi</name>
    <dbReference type="NCBI Taxonomy" id="1515746"/>
    <lineage>
        <taxon>Bacteria</taxon>
        <taxon>Pseudomonadati</taxon>
        <taxon>Pseudomonadota</taxon>
        <taxon>Gammaproteobacteria</taxon>
        <taxon>Alteromonadales</taxon>
        <taxon>Shewanellaceae</taxon>
        <taxon>Shewanella</taxon>
    </lineage>
</organism>
<evidence type="ECO:0008006" key="11">
    <source>
        <dbReference type="Google" id="ProtNLM"/>
    </source>
</evidence>
<dbReference type="GO" id="GO:0004888">
    <property type="term" value="F:transmembrane signaling receptor activity"/>
    <property type="evidence" value="ECO:0007669"/>
    <property type="project" value="InterPro"/>
</dbReference>
<dbReference type="SMART" id="SM00283">
    <property type="entry name" value="MA"/>
    <property type="match status" value="1"/>
</dbReference>
<dbReference type="PRINTS" id="PR00260">
    <property type="entry name" value="CHEMTRNSDUCR"/>
</dbReference>
<dbReference type="OrthoDB" id="5675566at2"/>
<dbReference type="Pfam" id="PF08447">
    <property type="entry name" value="PAS_3"/>
    <property type="match status" value="1"/>
</dbReference>
<dbReference type="CDD" id="cd00130">
    <property type="entry name" value="PAS"/>
    <property type="match status" value="1"/>
</dbReference>
<dbReference type="Gene3D" id="3.30.450.20">
    <property type="entry name" value="PAS domain"/>
    <property type="match status" value="1"/>
</dbReference>
<protein>
    <recommendedName>
        <fullName evidence="11">Chemotaxis protein</fullName>
    </recommendedName>
</protein>
<dbReference type="AlphaFoldDB" id="A0A094JXW3"/>
<evidence type="ECO:0000256" key="1">
    <source>
        <dbReference type="ARBA" id="ARBA00004370"/>
    </source>
</evidence>
<evidence type="ECO:0000259" key="8">
    <source>
        <dbReference type="PROSITE" id="PS50112"/>
    </source>
</evidence>
<accession>A0A094JXW3</accession>
<dbReference type="PROSITE" id="PS50111">
    <property type="entry name" value="CHEMOTAXIS_TRANSDUC_2"/>
    <property type="match status" value="1"/>
</dbReference>
<keyword evidence="6" id="KW-0472">Membrane</keyword>
<comment type="subcellular location">
    <subcellularLocation>
        <location evidence="1">Membrane</location>
    </subcellularLocation>
</comment>
<dbReference type="Pfam" id="PF00015">
    <property type="entry name" value="MCPsignal"/>
    <property type="match status" value="1"/>
</dbReference>
<dbReference type="SUPFAM" id="SSF55785">
    <property type="entry name" value="PYP-like sensor domain (PAS domain)"/>
    <property type="match status" value="1"/>
</dbReference>
<dbReference type="STRING" id="1515746.HR45_11390"/>
<evidence type="ECO:0000313" key="9">
    <source>
        <dbReference type="EMBL" id="KFZ37271.1"/>
    </source>
</evidence>
<feature type="domain" description="Methyl-accepting transducer" evidence="7">
    <location>
        <begin position="245"/>
        <end position="481"/>
    </location>
</feature>
<evidence type="ECO:0000256" key="5">
    <source>
        <dbReference type="SAM" id="MobiDB-lite"/>
    </source>
</evidence>
<dbReference type="GO" id="GO:0016020">
    <property type="term" value="C:membrane"/>
    <property type="evidence" value="ECO:0007669"/>
    <property type="project" value="UniProtKB-SubCell"/>
</dbReference>
<dbReference type="InterPro" id="IPR004090">
    <property type="entry name" value="Chemotax_Me-accpt_rcpt"/>
</dbReference>
<feature type="region of interest" description="Disordered" evidence="5">
    <location>
        <begin position="489"/>
        <end position="516"/>
    </location>
</feature>
<dbReference type="eggNOG" id="COG0840">
    <property type="taxonomic scope" value="Bacteria"/>
</dbReference>
<dbReference type="RefSeq" id="WP_052074698.1">
    <property type="nucleotide sequence ID" value="NZ_JPEO01000007.1"/>
</dbReference>
<reference evidence="9 10" key="1">
    <citation type="submission" date="2014-06" db="EMBL/GenBank/DDBJ databases">
        <title>Shewanella sp. YQH10.</title>
        <authorList>
            <person name="Liu Y."/>
            <person name="Zeng R."/>
        </authorList>
    </citation>
    <scope>NUCLEOTIDE SEQUENCE [LARGE SCALE GENOMIC DNA]</scope>
    <source>
        <strain evidence="9 10">YQH10</strain>
    </source>
</reference>
<sequence length="516" mass="56979">MKQQHITNIETPVPESYRILSTTDLKGRITHVNDDFCEVCGYETDELMGHGHNIVRHPHMPKAAFADLWRDIKDKKNWMGIVKNRRKDGGYYWVNAFITPILRNGKIVEYQSVRTTAEPALIARAEQCYQDIEKGKLPLPKINMSLTTKVAVAWLLSVILLCGGLAIGGIFSAAGVVASLLSMGIFLRKFSSRCARLKSLANDVQDNALLQAIYTKDTDEISAAELSLRMRKAEVIAITARINDTGEHLDKNLQSHQQSVDNNHSELSQQAAALDELAAAISQMKSAISEIASTSSNTAMDVSNLEASNSETMTALQASRAANAEMNELVHTVEVQIEALDQRCSTVNTVLEVIEQLSEQTNLLALNAAIEAARAGEAGRGFAVVADEVRALAQRSSSSAKEIYDIVKELSDKSREAVMQMGRSKQLVEQSEKLEQRLASQLHEEAQTLSRITGNSQQIAVATEEQAYTVDQLHENTCRLQDGLNKLRDNSQSATHHGEALKEQSRRQQELIAQFN</sequence>
<dbReference type="PROSITE" id="PS50112">
    <property type="entry name" value="PAS"/>
    <property type="match status" value="1"/>
</dbReference>
<evidence type="ECO:0000256" key="4">
    <source>
        <dbReference type="PROSITE-ProRule" id="PRU00284"/>
    </source>
</evidence>
<dbReference type="Proteomes" id="UP000029264">
    <property type="component" value="Unassembled WGS sequence"/>
</dbReference>
<evidence type="ECO:0000256" key="3">
    <source>
        <dbReference type="ARBA" id="ARBA00029447"/>
    </source>
</evidence>
<name>A0A094JXW3_9GAMM</name>
<evidence type="ECO:0000259" key="7">
    <source>
        <dbReference type="PROSITE" id="PS50111"/>
    </source>
</evidence>
<comment type="similarity">
    <text evidence="3">Belongs to the methyl-accepting chemotaxis (MCP) protein family.</text>
</comment>
<feature type="domain" description="PAS" evidence="8">
    <location>
        <begin position="24"/>
        <end position="49"/>
    </location>
</feature>
<comment type="caution">
    <text evidence="9">The sequence shown here is derived from an EMBL/GenBank/DDBJ whole genome shotgun (WGS) entry which is preliminary data.</text>
</comment>
<keyword evidence="6" id="KW-1133">Transmembrane helix</keyword>
<evidence type="ECO:0000256" key="6">
    <source>
        <dbReference type="SAM" id="Phobius"/>
    </source>
</evidence>
<dbReference type="InterPro" id="IPR000014">
    <property type="entry name" value="PAS"/>
</dbReference>
<dbReference type="SUPFAM" id="SSF58104">
    <property type="entry name" value="Methyl-accepting chemotaxis protein (MCP) signaling domain"/>
    <property type="match status" value="1"/>
</dbReference>
<keyword evidence="2 4" id="KW-0807">Transducer</keyword>
<keyword evidence="10" id="KW-1185">Reference proteome</keyword>
<evidence type="ECO:0000256" key="2">
    <source>
        <dbReference type="ARBA" id="ARBA00023224"/>
    </source>
</evidence>
<dbReference type="GO" id="GO:0007165">
    <property type="term" value="P:signal transduction"/>
    <property type="evidence" value="ECO:0007669"/>
    <property type="project" value="UniProtKB-KW"/>
</dbReference>
<gene>
    <name evidence="9" type="ORF">HR45_11390</name>
</gene>